<dbReference type="Gene3D" id="2.60.120.10">
    <property type="entry name" value="Jelly Rolls"/>
    <property type="match status" value="1"/>
</dbReference>
<dbReference type="Proteomes" id="UP001273531">
    <property type="component" value="Unassembled WGS sequence"/>
</dbReference>
<dbReference type="InterPro" id="IPR000595">
    <property type="entry name" value="cNMP-bd_dom"/>
</dbReference>
<protein>
    <submittedName>
        <fullName evidence="6">Crp/Fnr family transcriptional regulator</fullName>
    </submittedName>
</protein>
<evidence type="ECO:0000313" key="6">
    <source>
        <dbReference type="EMBL" id="MDV3457926.1"/>
    </source>
</evidence>
<dbReference type="SUPFAM" id="SSF46785">
    <property type="entry name" value="Winged helix' DNA-binding domain"/>
    <property type="match status" value="1"/>
</dbReference>
<evidence type="ECO:0000256" key="3">
    <source>
        <dbReference type="ARBA" id="ARBA00023163"/>
    </source>
</evidence>
<dbReference type="PANTHER" id="PTHR24567:SF68">
    <property type="entry name" value="DNA-BINDING TRANSCRIPTIONAL DUAL REGULATOR CRP"/>
    <property type="match status" value="1"/>
</dbReference>
<dbReference type="Pfam" id="PF00027">
    <property type="entry name" value="cNMP_binding"/>
    <property type="match status" value="1"/>
</dbReference>
<dbReference type="InterPro" id="IPR036390">
    <property type="entry name" value="WH_DNA-bd_sf"/>
</dbReference>
<dbReference type="InterPro" id="IPR018490">
    <property type="entry name" value="cNMP-bd_dom_sf"/>
</dbReference>
<name>A0ABU3Y965_9SPHN</name>
<dbReference type="SMART" id="SM00419">
    <property type="entry name" value="HTH_CRP"/>
    <property type="match status" value="1"/>
</dbReference>
<organism evidence="6 7">
    <name type="scientific">Sphingomonas agrestis</name>
    <dbReference type="NCBI Taxonomy" id="3080540"/>
    <lineage>
        <taxon>Bacteria</taxon>
        <taxon>Pseudomonadati</taxon>
        <taxon>Pseudomonadota</taxon>
        <taxon>Alphaproteobacteria</taxon>
        <taxon>Sphingomonadales</taxon>
        <taxon>Sphingomonadaceae</taxon>
        <taxon>Sphingomonas</taxon>
    </lineage>
</organism>
<proteinExistence type="predicted"/>
<dbReference type="Pfam" id="PF13545">
    <property type="entry name" value="HTH_Crp_2"/>
    <property type="match status" value="1"/>
</dbReference>
<keyword evidence="1" id="KW-0805">Transcription regulation</keyword>
<accession>A0ABU3Y965</accession>
<dbReference type="Gene3D" id="1.10.10.10">
    <property type="entry name" value="Winged helix-like DNA-binding domain superfamily/Winged helix DNA-binding domain"/>
    <property type="match status" value="1"/>
</dbReference>
<dbReference type="RefSeq" id="WP_317227049.1">
    <property type="nucleotide sequence ID" value="NZ_JAWJEJ010000001.1"/>
</dbReference>
<gene>
    <name evidence="6" type="ORF">RZN05_13100</name>
</gene>
<dbReference type="InterPro" id="IPR036388">
    <property type="entry name" value="WH-like_DNA-bd_sf"/>
</dbReference>
<evidence type="ECO:0000256" key="2">
    <source>
        <dbReference type="ARBA" id="ARBA00023125"/>
    </source>
</evidence>
<dbReference type="PROSITE" id="PS50042">
    <property type="entry name" value="CNMP_BINDING_3"/>
    <property type="match status" value="1"/>
</dbReference>
<evidence type="ECO:0000259" key="4">
    <source>
        <dbReference type="PROSITE" id="PS50042"/>
    </source>
</evidence>
<dbReference type="SUPFAM" id="SSF51206">
    <property type="entry name" value="cAMP-binding domain-like"/>
    <property type="match status" value="1"/>
</dbReference>
<feature type="domain" description="HTH crp-type" evidence="5">
    <location>
        <begin position="145"/>
        <end position="217"/>
    </location>
</feature>
<dbReference type="PANTHER" id="PTHR24567">
    <property type="entry name" value="CRP FAMILY TRANSCRIPTIONAL REGULATORY PROTEIN"/>
    <property type="match status" value="1"/>
</dbReference>
<feature type="domain" description="Cyclic nucleotide-binding" evidence="4">
    <location>
        <begin position="11"/>
        <end position="114"/>
    </location>
</feature>
<dbReference type="SMART" id="SM00100">
    <property type="entry name" value="cNMP"/>
    <property type="match status" value="1"/>
</dbReference>
<dbReference type="InterPro" id="IPR012318">
    <property type="entry name" value="HTH_CRP"/>
</dbReference>
<comment type="caution">
    <text evidence="6">The sequence shown here is derived from an EMBL/GenBank/DDBJ whole genome shotgun (WGS) entry which is preliminary data.</text>
</comment>
<keyword evidence="3" id="KW-0804">Transcription</keyword>
<dbReference type="CDD" id="cd00038">
    <property type="entry name" value="CAP_ED"/>
    <property type="match status" value="1"/>
</dbReference>
<evidence type="ECO:0000256" key="1">
    <source>
        <dbReference type="ARBA" id="ARBA00023015"/>
    </source>
</evidence>
<sequence length="228" mass="24930">MAEQATAQGELLGLVTPALRREVAVRLRTISALRNRMLLSVGQTTKDVFFLSSGEVHVVLYSPDGRIVTVQTVRAPAMFGELAAIDDQPRSASVIAATEVTLARMAQADFLRCLEDSPAAALWLARRMAVSIRRLTDQVFELSALSVGDRIRCELLRLANAHLAEDTLIRISPAPTHAEIASRVGTHREAVTRELNLLAEEGILRHGRRWIEVVDLGRLAASAISAEH</sequence>
<evidence type="ECO:0000313" key="7">
    <source>
        <dbReference type="Proteomes" id="UP001273531"/>
    </source>
</evidence>
<dbReference type="EMBL" id="JAWJEJ010000001">
    <property type="protein sequence ID" value="MDV3457926.1"/>
    <property type="molecule type" value="Genomic_DNA"/>
</dbReference>
<evidence type="ECO:0000259" key="5">
    <source>
        <dbReference type="PROSITE" id="PS51063"/>
    </source>
</evidence>
<dbReference type="InterPro" id="IPR050397">
    <property type="entry name" value="Env_Response_Regulators"/>
</dbReference>
<dbReference type="InterPro" id="IPR014710">
    <property type="entry name" value="RmlC-like_jellyroll"/>
</dbReference>
<reference evidence="6 7" key="1">
    <citation type="submission" date="2023-10" db="EMBL/GenBank/DDBJ databases">
        <title>Sphingomonas sp. HF-S4 16S ribosomal RNA gene Genome sequencing and assembly.</title>
        <authorList>
            <person name="Lee H."/>
        </authorList>
    </citation>
    <scope>NUCLEOTIDE SEQUENCE [LARGE SCALE GENOMIC DNA]</scope>
    <source>
        <strain evidence="6 7">HF-S4</strain>
    </source>
</reference>
<keyword evidence="7" id="KW-1185">Reference proteome</keyword>
<dbReference type="PROSITE" id="PS51063">
    <property type="entry name" value="HTH_CRP_2"/>
    <property type="match status" value="1"/>
</dbReference>
<keyword evidence="2" id="KW-0238">DNA-binding</keyword>